<evidence type="ECO:0000313" key="10">
    <source>
        <dbReference type="Proteomes" id="UP000185744"/>
    </source>
</evidence>
<dbReference type="InParanoid" id="A0A1Q6DTF6"/>
<evidence type="ECO:0000259" key="8">
    <source>
        <dbReference type="Pfam" id="PF01895"/>
    </source>
</evidence>
<keyword evidence="4 7" id="KW-0813">Transport</keyword>
<organism evidence="9 10">
    <name type="scientific">Methanohalarchaeum thermophilum</name>
    <dbReference type="NCBI Taxonomy" id="1903181"/>
    <lineage>
        <taxon>Archaea</taxon>
        <taxon>Methanobacteriati</taxon>
        <taxon>Methanobacteriota</taxon>
        <taxon>Methanonatronarchaeia</taxon>
        <taxon>Methanonatronarchaeales</taxon>
        <taxon>Methanonatronarchaeaceae</taxon>
        <taxon>Candidatus Methanohalarchaeum</taxon>
    </lineage>
</organism>
<evidence type="ECO:0000256" key="5">
    <source>
        <dbReference type="ARBA" id="ARBA00022490"/>
    </source>
</evidence>
<evidence type="ECO:0000256" key="4">
    <source>
        <dbReference type="ARBA" id="ARBA00022448"/>
    </source>
</evidence>
<dbReference type="InterPro" id="IPR038078">
    <property type="entry name" value="PhoU-like_sf"/>
</dbReference>
<comment type="caution">
    <text evidence="9">The sequence shown here is derived from an EMBL/GenBank/DDBJ whole genome shotgun (WGS) entry which is preliminary data.</text>
</comment>
<dbReference type="STRING" id="1903181.BTN85_0109"/>
<dbReference type="InterPro" id="IPR028366">
    <property type="entry name" value="PhoU"/>
</dbReference>
<dbReference type="GO" id="GO:0030643">
    <property type="term" value="P:intracellular phosphate ion homeostasis"/>
    <property type="evidence" value="ECO:0007669"/>
    <property type="project" value="InterPro"/>
</dbReference>
<keyword evidence="6 7" id="KW-0592">Phosphate transport</keyword>
<dbReference type="GO" id="GO:0006817">
    <property type="term" value="P:phosphate ion transport"/>
    <property type="evidence" value="ECO:0007669"/>
    <property type="project" value="UniProtKB-KW"/>
</dbReference>
<dbReference type="NCBIfam" id="TIGR02135">
    <property type="entry name" value="phoU_full"/>
    <property type="match status" value="1"/>
</dbReference>
<name>A0A1Q6DTF6_METT1</name>
<evidence type="ECO:0000313" key="9">
    <source>
        <dbReference type="EMBL" id="OKY77641.1"/>
    </source>
</evidence>
<evidence type="ECO:0000256" key="7">
    <source>
        <dbReference type="PIRNR" id="PIRNR003107"/>
    </source>
</evidence>
<dbReference type="FunCoup" id="A0A1Q6DTF6">
    <property type="interactions" value="3"/>
</dbReference>
<evidence type="ECO:0000256" key="2">
    <source>
        <dbReference type="ARBA" id="ARBA00008107"/>
    </source>
</evidence>
<reference evidence="9" key="1">
    <citation type="submission" date="2016-12" db="EMBL/GenBank/DDBJ databases">
        <title>Discovery of methanogenic haloarchaea.</title>
        <authorList>
            <person name="Sorokin D.Y."/>
            <person name="Makarova K.S."/>
            <person name="Abbas B."/>
            <person name="Ferrer M."/>
            <person name="Golyshin P.N."/>
        </authorList>
    </citation>
    <scope>NUCLEOTIDE SEQUENCE [LARGE SCALE GENOMIC DNA]</scope>
    <source>
        <strain evidence="9">HMET1</strain>
    </source>
</reference>
<dbReference type="InterPro" id="IPR026022">
    <property type="entry name" value="PhoU_dom"/>
</dbReference>
<dbReference type="FunFam" id="1.20.58.220:FF:000004">
    <property type="entry name" value="Phosphate-specific transport system accessory protein PhoU"/>
    <property type="match status" value="1"/>
</dbReference>
<evidence type="ECO:0000256" key="6">
    <source>
        <dbReference type="ARBA" id="ARBA00022592"/>
    </source>
</evidence>
<feature type="domain" description="PhoU" evidence="8">
    <location>
        <begin position="19"/>
        <end position="104"/>
    </location>
</feature>
<dbReference type="EMBL" id="MSDW01000001">
    <property type="protein sequence ID" value="OKY77641.1"/>
    <property type="molecule type" value="Genomic_DNA"/>
</dbReference>
<dbReference type="Proteomes" id="UP000185744">
    <property type="component" value="Unassembled WGS sequence"/>
</dbReference>
<sequence>MVKGEIKFEERLNKVKKDVLEMSNLSKKSISSTNNLINEFSEEKFNEVLEIEEKSNILNLDVENGCMELTALHQPVARDLRFTASMMKISDNYERICDLAEKIAYLSKERKKINPPKNIEKMQKKLVKMLELLEKSLKEEKTEKLWELSDIDDEIDKLFDSVHNELEKGMKKGESIKPSTDLLFIARYLERAGDITCKIGSRIIYMKKGKRVRIK</sequence>
<feature type="domain" description="PhoU" evidence="8">
    <location>
        <begin position="119"/>
        <end position="202"/>
    </location>
</feature>
<protein>
    <recommendedName>
        <fullName evidence="7">Phosphate-specific transport system accessory protein PhoU</fullName>
    </recommendedName>
</protein>
<evidence type="ECO:0000256" key="3">
    <source>
        <dbReference type="ARBA" id="ARBA00011738"/>
    </source>
</evidence>
<dbReference type="Pfam" id="PF01895">
    <property type="entry name" value="PhoU"/>
    <property type="match status" value="2"/>
</dbReference>
<accession>A0A1Q6DTF6</accession>
<proteinExistence type="inferred from homology"/>
<dbReference type="GO" id="GO:0005737">
    <property type="term" value="C:cytoplasm"/>
    <property type="evidence" value="ECO:0007669"/>
    <property type="project" value="UniProtKB-SubCell"/>
</dbReference>
<dbReference type="PANTHER" id="PTHR42930:SF3">
    <property type="entry name" value="PHOSPHATE-SPECIFIC TRANSPORT SYSTEM ACCESSORY PROTEIN PHOU"/>
    <property type="match status" value="1"/>
</dbReference>
<dbReference type="SUPFAM" id="SSF109755">
    <property type="entry name" value="PhoU-like"/>
    <property type="match status" value="1"/>
</dbReference>
<dbReference type="AlphaFoldDB" id="A0A1Q6DTF6"/>
<dbReference type="Gene3D" id="1.20.58.220">
    <property type="entry name" value="Phosphate transport system protein phou homolog 2, domain 2"/>
    <property type="match status" value="1"/>
</dbReference>
<comment type="subcellular location">
    <subcellularLocation>
        <location evidence="1 7">Cytoplasm</location>
    </subcellularLocation>
</comment>
<dbReference type="PANTHER" id="PTHR42930">
    <property type="entry name" value="PHOSPHATE-SPECIFIC TRANSPORT SYSTEM ACCESSORY PROTEIN PHOU"/>
    <property type="match status" value="1"/>
</dbReference>
<keyword evidence="10" id="KW-1185">Reference proteome</keyword>
<dbReference type="GO" id="GO:0045936">
    <property type="term" value="P:negative regulation of phosphate metabolic process"/>
    <property type="evidence" value="ECO:0007669"/>
    <property type="project" value="InterPro"/>
</dbReference>
<comment type="similarity">
    <text evidence="2 7">Belongs to the PhoU family.</text>
</comment>
<gene>
    <name evidence="9" type="ORF">BTN85_0109</name>
</gene>
<comment type="function">
    <text evidence="7">Plays a role in the regulation of phosphate uptake.</text>
</comment>
<keyword evidence="5 7" id="KW-0963">Cytoplasm</keyword>
<dbReference type="PIRSF" id="PIRSF003107">
    <property type="entry name" value="PhoU"/>
    <property type="match status" value="1"/>
</dbReference>
<comment type="subunit">
    <text evidence="3 7">Homodimer.</text>
</comment>
<evidence type="ECO:0000256" key="1">
    <source>
        <dbReference type="ARBA" id="ARBA00004496"/>
    </source>
</evidence>